<sequence>MEKFRPKPSTTHLTRARHFVASLFAAFILVIGFVHGPIAQAAPAPVYPISGYFIYGSTNDAVNVKKLTDIKSVGGDTVITFGSRLKPATLSTIPAACTISGINCATAAASGVKVKRYFTYSDGSSWASPAILCSRDKTVTSGTTVYTILVLPVEGSGCNSPSGTYDVVVINGVTSTSMSVSLGKAATNLGMKFYAGLPAPIMRTDVTYLPDLSYQATLSLFTARFLIYQGNVNNVPGLAGFYHHTEMPLSDGAVWDSVLTLYRIQNARIAQYQPSRSAVVSPYIDSRTAFGGRVTVDQARNAANKIAKTANGVKLAIAVQDGMGTGKGASFFSSESGNSVDQFAASIVGSGSWGSKYLAPTRDYFWALSEGVRGTGAQLWANLEGMAPATSQNPCDNSLRGQSTKTRIDKQLQQLGNTPVKVISFMWDPYFTCAGTWAPMLDRLKAGNTTPIITDSIFYGNGDVLVTGHNLSGGTIRVQWSDANGRVLDKTVTAADYNASYGKQLGINPLLESVTAKLGATSLASGKHYFIDVVNGAGVKNDALYSDRG</sequence>
<gene>
    <name evidence="1" type="ORF">FQP90_11980</name>
</gene>
<organism evidence="1 2">
    <name type="scientific">Paenarthrobacter nitroguajacolicus</name>
    <name type="common">Arthrobacter nitroguajacolicus</name>
    <dbReference type="NCBI Taxonomy" id="211146"/>
    <lineage>
        <taxon>Bacteria</taxon>
        <taxon>Bacillati</taxon>
        <taxon>Actinomycetota</taxon>
        <taxon>Actinomycetes</taxon>
        <taxon>Micrococcales</taxon>
        <taxon>Micrococcaceae</taxon>
        <taxon>Paenarthrobacter</taxon>
    </lineage>
</organism>
<dbReference type="AlphaFoldDB" id="A0A558GZU7"/>
<evidence type="ECO:0000313" key="2">
    <source>
        <dbReference type="Proteomes" id="UP000316500"/>
    </source>
</evidence>
<comment type="caution">
    <text evidence="1">The sequence shown here is derived from an EMBL/GenBank/DDBJ whole genome shotgun (WGS) entry which is preliminary data.</text>
</comment>
<protein>
    <submittedName>
        <fullName evidence="1">Uncharacterized protein</fullName>
    </submittedName>
</protein>
<dbReference type="RefSeq" id="WP_144650537.1">
    <property type="nucleotide sequence ID" value="NZ_VNFK01000008.1"/>
</dbReference>
<name>A0A558GZU7_PAENT</name>
<proteinExistence type="predicted"/>
<dbReference type="Proteomes" id="UP000316500">
    <property type="component" value="Unassembled WGS sequence"/>
</dbReference>
<dbReference type="OrthoDB" id="4900698at2"/>
<dbReference type="Gene3D" id="3.20.20.80">
    <property type="entry name" value="Glycosidases"/>
    <property type="match status" value="1"/>
</dbReference>
<reference evidence="1 2" key="1">
    <citation type="submission" date="2019-07" db="EMBL/GenBank/DDBJ databases">
        <title>Diversity of Bacteria from Kongsfjorden, Arctic.</title>
        <authorList>
            <person name="Yu Y."/>
        </authorList>
    </citation>
    <scope>NUCLEOTIDE SEQUENCE [LARGE SCALE GENOMIC DNA]</scope>
    <source>
        <strain evidence="1 2">SM1928</strain>
    </source>
</reference>
<dbReference type="EMBL" id="VNFK01000008">
    <property type="protein sequence ID" value="TVU62356.1"/>
    <property type="molecule type" value="Genomic_DNA"/>
</dbReference>
<evidence type="ECO:0000313" key="1">
    <source>
        <dbReference type="EMBL" id="TVU62356.1"/>
    </source>
</evidence>
<accession>A0A558GZU7</accession>